<gene>
    <name evidence="2" type="ORF">AXF42_Ash009027</name>
</gene>
<proteinExistence type="predicted"/>
<evidence type="ECO:0000256" key="1">
    <source>
        <dbReference type="SAM" id="Phobius"/>
    </source>
</evidence>
<keyword evidence="1" id="KW-0812">Transmembrane</keyword>
<organism evidence="2 3">
    <name type="scientific">Apostasia shenzhenica</name>
    <dbReference type="NCBI Taxonomy" id="1088818"/>
    <lineage>
        <taxon>Eukaryota</taxon>
        <taxon>Viridiplantae</taxon>
        <taxon>Streptophyta</taxon>
        <taxon>Embryophyta</taxon>
        <taxon>Tracheophyta</taxon>
        <taxon>Spermatophyta</taxon>
        <taxon>Magnoliopsida</taxon>
        <taxon>Liliopsida</taxon>
        <taxon>Asparagales</taxon>
        <taxon>Orchidaceae</taxon>
        <taxon>Apostasioideae</taxon>
        <taxon>Apostasia</taxon>
    </lineage>
</organism>
<evidence type="ECO:0000313" key="3">
    <source>
        <dbReference type="Proteomes" id="UP000236161"/>
    </source>
</evidence>
<feature type="transmembrane region" description="Helical" evidence="1">
    <location>
        <begin position="114"/>
        <end position="136"/>
    </location>
</feature>
<keyword evidence="1" id="KW-1133">Transmembrane helix</keyword>
<keyword evidence="1" id="KW-0472">Membrane</keyword>
<dbReference type="Proteomes" id="UP000236161">
    <property type="component" value="Unassembled WGS sequence"/>
</dbReference>
<dbReference type="EMBL" id="KZ451993">
    <property type="protein sequence ID" value="PKA53531.1"/>
    <property type="molecule type" value="Genomic_DNA"/>
</dbReference>
<accession>A0A2I0ADA3</accession>
<sequence>MESEKVKDAGNEIAAEQLAEGAAAAPEVIGPPAAGFQLGDEVDGAQEEARIPPEPDRRNLGFVIAGGRNGVAEEGMAPEMPRWVVYGGLGAAVVAQAVISDPAIRFEEDDERSVYLFVIFLAALFGLWLVMIRVGWTGSAGRRPRMEN</sequence>
<reference evidence="2 3" key="1">
    <citation type="journal article" date="2017" name="Nature">
        <title>The Apostasia genome and the evolution of orchids.</title>
        <authorList>
            <person name="Zhang G.Q."/>
            <person name="Liu K.W."/>
            <person name="Li Z."/>
            <person name="Lohaus R."/>
            <person name="Hsiao Y.Y."/>
            <person name="Niu S.C."/>
            <person name="Wang J.Y."/>
            <person name="Lin Y.C."/>
            <person name="Xu Q."/>
            <person name="Chen L.J."/>
            <person name="Yoshida K."/>
            <person name="Fujiwara S."/>
            <person name="Wang Z.W."/>
            <person name="Zhang Y.Q."/>
            <person name="Mitsuda N."/>
            <person name="Wang M."/>
            <person name="Liu G.H."/>
            <person name="Pecoraro L."/>
            <person name="Huang H.X."/>
            <person name="Xiao X.J."/>
            <person name="Lin M."/>
            <person name="Wu X.Y."/>
            <person name="Wu W.L."/>
            <person name="Chen Y.Y."/>
            <person name="Chang S.B."/>
            <person name="Sakamoto S."/>
            <person name="Ohme-Takagi M."/>
            <person name="Yagi M."/>
            <person name="Zeng S.J."/>
            <person name="Shen C.Y."/>
            <person name="Yeh C.M."/>
            <person name="Luo Y.B."/>
            <person name="Tsai W.C."/>
            <person name="Van de Peer Y."/>
            <person name="Liu Z.J."/>
        </authorList>
    </citation>
    <scope>NUCLEOTIDE SEQUENCE [LARGE SCALE GENOMIC DNA]</scope>
    <source>
        <strain evidence="3">cv. Shenzhen</strain>
        <tissue evidence="2">Stem</tissue>
    </source>
</reference>
<protein>
    <submittedName>
        <fullName evidence="2">Uncharacterized protein</fullName>
    </submittedName>
</protein>
<name>A0A2I0ADA3_9ASPA</name>
<dbReference type="AlphaFoldDB" id="A0A2I0ADA3"/>
<feature type="transmembrane region" description="Helical" evidence="1">
    <location>
        <begin position="83"/>
        <end position="99"/>
    </location>
</feature>
<keyword evidence="3" id="KW-1185">Reference proteome</keyword>
<evidence type="ECO:0000313" key="2">
    <source>
        <dbReference type="EMBL" id="PKA53531.1"/>
    </source>
</evidence>